<evidence type="ECO:0000313" key="8">
    <source>
        <dbReference type="EMBL" id="CAD7570800.1"/>
    </source>
</evidence>
<keyword evidence="3" id="KW-0853">WD repeat</keyword>
<name>A0A7R9J1X6_TIMCA</name>
<dbReference type="SUPFAM" id="SSF101908">
    <property type="entry name" value="Putative isomerase YbhE"/>
    <property type="match status" value="1"/>
</dbReference>
<evidence type="ECO:0000256" key="2">
    <source>
        <dbReference type="ARBA" id="ARBA00005434"/>
    </source>
</evidence>
<dbReference type="InterPro" id="IPR033312">
    <property type="entry name" value="DDB2"/>
</dbReference>
<dbReference type="PANTHER" id="PTHR15169:SF0">
    <property type="entry name" value="DNA DAMAGE-BINDING PROTEIN 2"/>
    <property type="match status" value="1"/>
</dbReference>
<sequence length="173" mass="19534">MAESNNRKIEESGVEDGARLVTTDQSNELRVYRAPLWDLETTIIHTHRRFQYLTPIKAAWHPLEDIIVVGRYADANIPQFSKPHIIDMFDAASGNLVYEMSNPEHKGIAVLNKFNSTGDMMASGIGYSIAIMKPSPMLNSSSHFSQNKKRSKRTSDKSIPCAPRPKNAKYEHF</sequence>
<dbReference type="PANTHER" id="PTHR15169">
    <property type="entry name" value="DAMAGE-SPECIFIC DNA BINDING PROTEIN 2"/>
    <property type="match status" value="1"/>
</dbReference>
<dbReference type="AlphaFoldDB" id="A0A7R9J1X6"/>
<organism evidence="8">
    <name type="scientific">Timema californicum</name>
    <name type="common">California timema</name>
    <name type="synonym">Walking stick</name>
    <dbReference type="NCBI Taxonomy" id="61474"/>
    <lineage>
        <taxon>Eukaryota</taxon>
        <taxon>Metazoa</taxon>
        <taxon>Ecdysozoa</taxon>
        <taxon>Arthropoda</taxon>
        <taxon>Hexapoda</taxon>
        <taxon>Insecta</taxon>
        <taxon>Pterygota</taxon>
        <taxon>Neoptera</taxon>
        <taxon>Polyneoptera</taxon>
        <taxon>Phasmatodea</taxon>
        <taxon>Timematodea</taxon>
        <taxon>Timematoidea</taxon>
        <taxon>Timematidae</taxon>
        <taxon>Timema</taxon>
    </lineage>
</organism>
<dbReference type="GO" id="GO:0003684">
    <property type="term" value="F:damaged DNA binding"/>
    <property type="evidence" value="ECO:0007669"/>
    <property type="project" value="InterPro"/>
</dbReference>
<keyword evidence="5" id="KW-0833">Ubl conjugation pathway</keyword>
<evidence type="ECO:0000256" key="1">
    <source>
        <dbReference type="ARBA" id="ARBA00004123"/>
    </source>
</evidence>
<dbReference type="GO" id="GO:0009411">
    <property type="term" value="P:response to UV"/>
    <property type="evidence" value="ECO:0007669"/>
    <property type="project" value="TreeGrafter"/>
</dbReference>
<dbReference type="GO" id="GO:0080008">
    <property type="term" value="C:Cul4-RING E3 ubiquitin ligase complex"/>
    <property type="evidence" value="ECO:0007669"/>
    <property type="project" value="InterPro"/>
</dbReference>
<proteinExistence type="inferred from homology"/>
<feature type="region of interest" description="Disordered" evidence="7">
    <location>
        <begin position="139"/>
        <end position="173"/>
    </location>
</feature>
<evidence type="ECO:0000256" key="3">
    <source>
        <dbReference type="ARBA" id="ARBA00022574"/>
    </source>
</evidence>
<evidence type="ECO:0000256" key="7">
    <source>
        <dbReference type="SAM" id="MobiDB-lite"/>
    </source>
</evidence>
<dbReference type="InterPro" id="IPR015943">
    <property type="entry name" value="WD40/YVTN_repeat-like_dom_sf"/>
</dbReference>
<dbReference type="EMBL" id="OE180212">
    <property type="protein sequence ID" value="CAD7570800.1"/>
    <property type="molecule type" value="Genomic_DNA"/>
</dbReference>
<reference evidence="8" key="1">
    <citation type="submission" date="2020-11" db="EMBL/GenBank/DDBJ databases">
        <authorList>
            <person name="Tran Van P."/>
        </authorList>
    </citation>
    <scope>NUCLEOTIDE SEQUENCE</scope>
</reference>
<protein>
    <submittedName>
        <fullName evidence="8">(California timema) hypothetical protein</fullName>
    </submittedName>
</protein>
<dbReference type="GO" id="GO:0006281">
    <property type="term" value="P:DNA repair"/>
    <property type="evidence" value="ECO:0007669"/>
    <property type="project" value="InterPro"/>
</dbReference>
<comment type="similarity">
    <text evidence="2">Belongs to the WD repeat DDB2/WDR76 family.</text>
</comment>
<dbReference type="Gene3D" id="2.130.10.10">
    <property type="entry name" value="YVTN repeat-like/Quinoprotein amine dehydrogenase"/>
    <property type="match status" value="1"/>
</dbReference>
<evidence type="ECO:0000256" key="6">
    <source>
        <dbReference type="ARBA" id="ARBA00023242"/>
    </source>
</evidence>
<evidence type="ECO:0000256" key="4">
    <source>
        <dbReference type="ARBA" id="ARBA00022737"/>
    </source>
</evidence>
<gene>
    <name evidence="8" type="ORF">TCMB3V08_LOCUS3489</name>
</gene>
<keyword evidence="4" id="KW-0677">Repeat</keyword>
<comment type="subcellular location">
    <subcellularLocation>
        <location evidence="1">Nucleus</location>
    </subcellularLocation>
</comment>
<dbReference type="GO" id="GO:0005634">
    <property type="term" value="C:nucleus"/>
    <property type="evidence" value="ECO:0007669"/>
    <property type="project" value="UniProtKB-SubCell"/>
</dbReference>
<accession>A0A7R9J1X6</accession>
<keyword evidence="6" id="KW-0539">Nucleus</keyword>
<evidence type="ECO:0000256" key="5">
    <source>
        <dbReference type="ARBA" id="ARBA00022786"/>
    </source>
</evidence>